<evidence type="ECO:0000256" key="1">
    <source>
        <dbReference type="ARBA" id="ARBA00004173"/>
    </source>
</evidence>
<dbReference type="InterPro" id="IPR025867">
    <property type="entry name" value="MnmE_helical"/>
</dbReference>
<evidence type="ECO:0000256" key="4">
    <source>
        <dbReference type="ARBA" id="ARBA00022741"/>
    </source>
</evidence>
<reference evidence="10" key="1">
    <citation type="submission" date="2021-06" db="EMBL/GenBank/DDBJ databases">
        <authorList>
            <person name="Kallberg Y."/>
            <person name="Tangrot J."/>
            <person name="Rosling A."/>
        </authorList>
    </citation>
    <scope>NUCLEOTIDE SEQUENCE</scope>
    <source>
        <strain evidence="10">IA702</strain>
    </source>
</reference>
<dbReference type="InterPro" id="IPR027368">
    <property type="entry name" value="MnmE_dom2"/>
</dbReference>
<protein>
    <submittedName>
        <fullName evidence="10">7057_t:CDS:1</fullName>
    </submittedName>
</protein>
<organism evidence="10 11">
    <name type="scientific">Paraglomus occultum</name>
    <dbReference type="NCBI Taxonomy" id="144539"/>
    <lineage>
        <taxon>Eukaryota</taxon>
        <taxon>Fungi</taxon>
        <taxon>Fungi incertae sedis</taxon>
        <taxon>Mucoromycota</taxon>
        <taxon>Glomeromycotina</taxon>
        <taxon>Glomeromycetes</taxon>
        <taxon>Paraglomerales</taxon>
        <taxon>Paraglomeraceae</taxon>
        <taxon>Paraglomus</taxon>
    </lineage>
</organism>
<dbReference type="Gene3D" id="1.20.120.430">
    <property type="entry name" value="tRNA modification GTPase MnmE domain 2"/>
    <property type="match status" value="1"/>
</dbReference>
<dbReference type="CDD" id="cd04164">
    <property type="entry name" value="trmE"/>
    <property type="match status" value="1"/>
</dbReference>
<dbReference type="CDD" id="cd14858">
    <property type="entry name" value="TrmE_N"/>
    <property type="match status" value="1"/>
</dbReference>
<keyword evidence="11" id="KW-1185">Reference proteome</keyword>
<dbReference type="GO" id="GO:0005525">
    <property type="term" value="F:GTP binding"/>
    <property type="evidence" value="ECO:0007669"/>
    <property type="project" value="UniProtKB-KW"/>
</dbReference>
<feature type="domain" description="G" evidence="7">
    <location>
        <begin position="271"/>
        <end position="384"/>
    </location>
</feature>
<evidence type="ECO:0000259" key="8">
    <source>
        <dbReference type="Pfam" id="PF10396"/>
    </source>
</evidence>
<evidence type="ECO:0000313" key="10">
    <source>
        <dbReference type="EMBL" id="CAG8501762.1"/>
    </source>
</evidence>
<dbReference type="FunFam" id="3.30.1360.120:FF:000007">
    <property type="entry name" value="tRNA modification GTPase GTPBP3, mitochondrial"/>
    <property type="match status" value="1"/>
</dbReference>
<dbReference type="PANTHER" id="PTHR42714:SF2">
    <property type="entry name" value="TRNA MODIFICATION GTPASE GTPBP3, MITOCHONDRIAL"/>
    <property type="match status" value="1"/>
</dbReference>
<dbReference type="Gene3D" id="3.40.50.300">
    <property type="entry name" value="P-loop containing nucleotide triphosphate hydrolases"/>
    <property type="match status" value="1"/>
</dbReference>
<evidence type="ECO:0000313" key="11">
    <source>
        <dbReference type="Proteomes" id="UP000789572"/>
    </source>
</evidence>
<evidence type="ECO:0000259" key="9">
    <source>
        <dbReference type="Pfam" id="PF12631"/>
    </source>
</evidence>
<dbReference type="Proteomes" id="UP000789572">
    <property type="component" value="Unassembled WGS sequence"/>
</dbReference>
<dbReference type="InterPro" id="IPR027266">
    <property type="entry name" value="TrmE/GcvT-like"/>
</dbReference>
<comment type="subcellular location">
    <subcellularLocation>
        <location evidence="1">Mitochondrion</location>
    </subcellularLocation>
</comment>
<dbReference type="Pfam" id="PF10396">
    <property type="entry name" value="TrmE_N"/>
    <property type="match status" value="1"/>
</dbReference>
<dbReference type="SUPFAM" id="SSF116878">
    <property type="entry name" value="TrmE connector domain"/>
    <property type="match status" value="1"/>
</dbReference>
<dbReference type="Pfam" id="PF12631">
    <property type="entry name" value="MnmE_helical"/>
    <property type="match status" value="1"/>
</dbReference>
<dbReference type="InterPro" id="IPR005225">
    <property type="entry name" value="Small_GTP-bd"/>
</dbReference>
<sequence>MFRRVADCLNNKLSKRLVINSCFSTVISPKQHDTIFALSSGSGKAGIAVIRVSGPKAGEAIRKMTLAKELAPRRAIFHTIYHPINNEMLDHGLTLWFPGPRSYTGEDVAEFHVHGGSAVIKGVFDALGSLEGFRHAAKGEFTRRAFDNDKLDLTEIEGLADLINAETEAQKRLALQQAQGGLKKLYSGWRKELVQNMALTEAIIDFGEDEHLEEGIMDQGNCESLTSTADIYTRPKLTFIKVTRSTHKIAESIRNHMHDYRRGEILRNGIHVAIMGPPNAGKSSFLNYLTCREAAIVSPVPGTTRDVVEVSVNIGGYPLILGDTAGLRETTDSVESIGIERAKKRLQSADIKICVISAADLQPTMLDPVIASYIDSDTILLLNKIDLVPGEGIRDFLDAFVNVIKEKFDTVSSETPVITQSRHREHLQECLEGLERFAEQDDVVLRAEELRYAANAVGKITGQVNVEEVLDAIFERFCIGK</sequence>
<dbReference type="HAMAP" id="MF_00379">
    <property type="entry name" value="GTPase_MnmE"/>
    <property type="match status" value="1"/>
</dbReference>
<dbReference type="NCBIfam" id="TIGR00231">
    <property type="entry name" value="small_GTP"/>
    <property type="match status" value="1"/>
</dbReference>
<evidence type="ECO:0000259" key="7">
    <source>
        <dbReference type="Pfam" id="PF01926"/>
    </source>
</evidence>
<dbReference type="NCBIfam" id="TIGR00450">
    <property type="entry name" value="mnmE_trmE_thdF"/>
    <property type="match status" value="1"/>
</dbReference>
<feature type="domain" description="MnmE helical" evidence="9">
    <location>
        <begin position="153"/>
        <end position="478"/>
    </location>
</feature>
<dbReference type="EMBL" id="CAJVPJ010000251">
    <property type="protein sequence ID" value="CAG8501762.1"/>
    <property type="molecule type" value="Genomic_DNA"/>
</dbReference>
<dbReference type="NCBIfam" id="NF003661">
    <property type="entry name" value="PRK05291.1-3"/>
    <property type="match status" value="1"/>
</dbReference>
<keyword evidence="5 6" id="KW-0342">GTP-binding</keyword>
<comment type="caution">
    <text evidence="10">The sequence shown here is derived from an EMBL/GenBank/DDBJ whole genome shotgun (WGS) entry which is preliminary data.</text>
</comment>
<dbReference type="InterPro" id="IPR027417">
    <property type="entry name" value="P-loop_NTPase"/>
</dbReference>
<dbReference type="GO" id="GO:0005739">
    <property type="term" value="C:mitochondrion"/>
    <property type="evidence" value="ECO:0007669"/>
    <property type="project" value="UniProtKB-SubCell"/>
</dbReference>
<dbReference type="Gene3D" id="3.30.1360.120">
    <property type="entry name" value="Probable tRNA modification gtpase trme, domain 1"/>
    <property type="match status" value="1"/>
</dbReference>
<dbReference type="InterPro" id="IPR018948">
    <property type="entry name" value="GTP-bd_TrmE_N"/>
</dbReference>
<dbReference type="GO" id="GO:0030488">
    <property type="term" value="P:tRNA methylation"/>
    <property type="evidence" value="ECO:0007669"/>
    <property type="project" value="TreeGrafter"/>
</dbReference>
<accession>A0A9N8ZNE4</accession>
<keyword evidence="4 6" id="KW-0547">Nucleotide-binding</keyword>
<comment type="similarity">
    <text evidence="2 6">Belongs to the TRAFAC class TrmE-Era-EngA-EngB-Septin-like GTPase superfamily. TrmE GTPase family.</text>
</comment>
<dbReference type="OrthoDB" id="188276at2759"/>
<dbReference type="AlphaFoldDB" id="A0A9N8ZNE4"/>
<dbReference type="InterPro" id="IPR004520">
    <property type="entry name" value="GTPase_MnmE"/>
</dbReference>
<keyword evidence="3 6" id="KW-0819">tRNA processing</keyword>
<dbReference type="Pfam" id="PF01926">
    <property type="entry name" value="MMR_HSR1"/>
    <property type="match status" value="1"/>
</dbReference>
<dbReference type="InterPro" id="IPR031168">
    <property type="entry name" value="G_TrmE"/>
</dbReference>
<dbReference type="PANTHER" id="PTHR42714">
    <property type="entry name" value="TRNA MODIFICATION GTPASE GTPBP3"/>
    <property type="match status" value="1"/>
</dbReference>
<dbReference type="GO" id="GO:0003924">
    <property type="term" value="F:GTPase activity"/>
    <property type="evidence" value="ECO:0007669"/>
    <property type="project" value="InterPro"/>
</dbReference>
<evidence type="ECO:0000256" key="6">
    <source>
        <dbReference type="RuleBase" id="RU003313"/>
    </source>
</evidence>
<evidence type="ECO:0000256" key="2">
    <source>
        <dbReference type="ARBA" id="ARBA00011043"/>
    </source>
</evidence>
<gene>
    <name evidence="10" type="ORF">POCULU_LOCUS2610</name>
</gene>
<name>A0A9N8ZNE4_9GLOM</name>
<evidence type="ECO:0000256" key="5">
    <source>
        <dbReference type="ARBA" id="ARBA00023134"/>
    </source>
</evidence>
<dbReference type="GO" id="GO:0002098">
    <property type="term" value="P:tRNA wobble uridine modification"/>
    <property type="evidence" value="ECO:0007669"/>
    <property type="project" value="TreeGrafter"/>
</dbReference>
<proteinExistence type="inferred from homology"/>
<dbReference type="SUPFAM" id="SSF52540">
    <property type="entry name" value="P-loop containing nucleoside triphosphate hydrolases"/>
    <property type="match status" value="1"/>
</dbReference>
<evidence type="ECO:0000256" key="3">
    <source>
        <dbReference type="ARBA" id="ARBA00022694"/>
    </source>
</evidence>
<feature type="domain" description="GTP-binding protein TrmE N-terminal" evidence="8">
    <location>
        <begin position="34"/>
        <end position="150"/>
    </location>
</feature>
<dbReference type="InterPro" id="IPR006073">
    <property type="entry name" value="GTP-bd"/>
</dbReference>